<name>A0ABN5H8K2_9FIRM</name>
<evidence type="ECO:0000259" key="2">
    <source>
        <dbReference type="Pfam" id="PF03795"/>
    </source>
</evidence>
<comment type="similarity">
    <text evidence="1">Belongs to the YciI family.</text>
</comment>
<proteinExistence type="inferred from homology"/>
<evidence type="ECO:0000313" key="3">
    <source>
        <dbReference type="EMBL" id="AUW95433.1"/>
    </source>
</evidence>
<gene>
    <name evidence="3" type="ORF">BXT84_05945</name>
</gene>
<dbReference type="EMBL" id="CP019454">
    <property type="protein sequence ID" value="AUW95433.1"/>
    <property type="molecule type" value="Genomic_DNA"/>
</dbReference>
<dbReference type="SUPFAM" id="SSF54909">
    <property type="entry name" value="Dimeric alpha+beta barrel"/>
    <property type="match status" value="1"/>
</dbReference>
<organism evidence="3 4">
    <name type="scientific">Sulfobacillus thermotolerans</name>
    <dbReference type="NCBI Taxonomy" id="338644"/>
    <lineage>
        <taxon>Bacteria</taxon>
        <taxon>Bacillati</taxon>
        <taxon>Bacillota</taxon>
        <taxon>Clostridia</taxon>
        <taxon>Eubacteriales</taxon>
        <taxon>Clostridiales Family XVII. Incertae Sedis</taxon>
        <taxon>Sulfobacillus</taxon>
    </lineage>
</organism>
<dbReference type="Gene3D" id="3.30.70.1060">
    <property type="entry name" value="Dimeric alpha+beta barrel"/>
    <property type="match status" value="1"/>
</dbReference>
<sequence>MTNLYVAWLTIVDEALNQKNRPAHLAYLGNLFREGRVAWGGPFGDRSGGMVVYRANSLEDAVTMAEADPAVSSGARTVVVKQWELLDLEKF</sequence>
<accession>A0ABN5H8K2</accession>
<evidence type="ECO:0000313" key="4">
    <source>
        <dbReference type="Proteomes" id="UP000325292"/>
    </source>
</evidence>
<dbReference type="InterPro" id="IPR011008">
    <property type="entry name" value="Dimeric_a/b-barrel"/>
</dbReference>
<protein>
    <recommendedName>
        <fullName evidence="2">YCII-related domain-containing protein</fullName>
    </recommendedName>
</protein>
<dbReference type="Proteomes" id="UP000325292">
    <property type="component" value="Chromosome"/>
</dbReference>
<feature type="domain" description="YCII-related" evidence="2">
    <location>
        <begin position="5"/>
        <end position="83"/>
    </location>
</feature>
<keyword evidence="4" id="KW-1185">Reference proteome</keyword>
<reference evidence="3 4" key="1">
    <citation type="journal article" date="2019" name="Sci. Rep.">
        <title>Sulfobacillus thermotolerans: new insights into resistance and metabolic capacities of acidophilic chemolithotrophs.</title>
        <authorList>
            <person name="Panyushkina A.E."/>
            <person name="Babenko V.V."/>
            <person name="Nikitina A.S."/>
            <person name="Selezneva O.V."/>
            <person name="Tsaplina I.A."/>
            <person name="Letarova M.A."/>
            <person name="Kostryukova E.S."/>
            <person name="Letarov A.V."/>
        </authorList>
    </citation>
    <scope>NUCLEOTIDE SEQUENCE [LARGE SCALE GENOMIC DNA]</scope>
    <source>
        <strain evidence="3 4">Kr1</strain>
    </source>
</reference>
<dbReference type="Pfam" id="PF03795">
    <property type="entry name" value="YCII"/>
    <property type="match status" value="1"/>
</dbReference>
<evidence type="ECO:0000256" key="1">
    <source>
        <dbReference type="ARBA" id="ARBA00007689"/>
    </source>
</evidence>
<dbReference type="InterPro" id="IPR005545">
    <property type="entry name" value="YCII"/>
</dbReference>